<dbReference type="GO" id="GO:0003886">
    <property type="term" value="F:DNA (cytosine-5-)-methyltransferase activity"/>
    <property type="evidence" value="ECO:0007669"/>
    <property type="project" value="UniProtKB-EC"/>
</dbReference>
<dbReference type="KEGG" id="aba:Acid345_1127"/>
<dbReference type="GO" id="GO:0009307">
    <property type="term" value="P:DNA restriction-modification system"/>
    <property type="evidence" value="ECO:0007669"/>
    <property type="project" value="UniProtKB-KW"/>
</dbReference>
<evidence type="ECO:0000256" key="6">
    <source>
        <dbReference type="PROSITE-ProRule" id="PRU01016"/>
    </source>
</evidence>
<dbReference type="PROSITE" id="PS51679">
    <property type="entry name" value="SAM_MT_C5"/>
    <property type="match status" value="1"/>
</dbReference>
<keyword evidence="1 6" id="KW-0489">Methyltransferase</keyword>
<protein>
    <recommendedName>
        <fullName evidence="8">Cytosine-specific methyltransferase</fullName>
        <ecNumber evidence="8">2.1.1.37</ecNumber>
    </recommendedName>
</protein>
<name>Q1ISM0_KORVE</name>
<dbReference type="EnsemblBacteria" id="ABF40130">
    <property type="protein sequence ID" value="ABF40130"/>
    <property type="gene ID" value="Acid345_1127"/>
</dbReference>
<dbReference type="InterPro" id="IPR050390">
    <property type="entry name" value="C5-Methyltransferase"/>
</dbReference>
<dbReference type="PANTHER" id="PTHR10629">
    <property type="entry name" value="CYTOSINE-SPECIFIC METHYLTRANSFERASE"/>
    <property type="match status" value="1"/>
</dbReference>
<dbReference type="Gene3D" id="3.40.50.150">
    <property type="entry name" value="Vaccinia Virus protein VP39"/>
    <property type="match status" value="1"/>
</dbReference>
<comment type="similarity">
    <text evidence="6 7">Belongs to the class I-like SAM-binding methyltransferase superfamily. C5-methyltransferase family.</text>
</comment>
<dbReference type="Proteomes" id="UP000002432">
    <property type="component" value="Chromosome"/>
</dbReference>
<dbReference type="PROSITE" id="PS00094">
    <property type="entry name" value="C5_MTASE_1"/>
    <property type="match status" value="1"/>
</dbReference>
<reference evidence="9 10" key="1">
    <citation type="journal article" date="2009" name="Appl. Environ. Microbiol.">
        <title>Three genomes from the phylum Acidobacteria provide insight into the lifestyles of these microorganisms in soils.</title>
        <authorList>
            <person name="Ward N.L."/>
            <person name="Challacombe J.F."/>
            <person name="Janssen P.H."/>
            <person name="Henrissat B."/>
            <person name="Coutinho P.M."/>
            <person name="Wu M."/>
            <person name="Xie G."/>
            <person name="Haft D.H."/>
            <person name="Sait M."/>
            <person name="Badger J."/>
            <person name="Barabote R.D."/>
            <person name="Bradley B."/>
            <person name="Brettin T.S."/>
            <person name="Brinkac L.M."/>
            <person name="Bruce D."/>
            <person name="Creasy T."/>
            <person name="Daugherty S.C."/>
            <person name="Davidsen T.M."/>
            <person name="DeBoy R.T."/>
            <person name="Detter J.C."/>
            <person name="Dodson R.J."/>
            <person name="Durkin A.S."/>
            <person name="Ganapathy A."/>
            <person name="Gwinn-Giglio M."/>
            <person name="Han C.S."/>
            <person name="Khouri H."/>
            <person name="Kiss H."/>
            <person name="Kothari S.P."/>
            <person name="Madupu R."/>
            <person name="Nelson K.E."/>
            <person name="Nelson W.C."/>
            <person name="Paulsen I."/>
            <person name="Penn K."/>
            <person name="Ren Q."/>
            <person name="Rosovitz M.J."/>
            <person name="Selengut J.D."/>
            <person name="Shrivastava S."/>
            <person name="Sullivan S.A."/>
            <person name="Tapia R."/>
            <person name="Thompson L.S."/>
            <person name="Watkins K.L."/>
            <person name="Yang Q."/>
            <person name="Yu C."/>
            <person name="Zafar N."/>
            <person name="Zhou L."/>
            <person name="Kuske C.R."/>
        </authorList>
    </citation>
    <scope>NUCLEOTIDE SEQUENCE [LARGE SCALE GENOMIC DNA]</scope>
    <source>
        <strain evidence="9 10">Ellin345</strain>
    </source>
</reference>
<evidence type="ECO:0000256" key="3">
    <source>
        <dbReference type="ARBA" id="ARBA00022691"/>
    </source>
</evidence>
<evidence type="ECO:0000256" key="2">
    <source>
        <dbReference type="ARBA" id="ARBA00022679"/>
    </source>
</evidence>
<dbReference type="REBASE" id="12728">
    <property type="entry name" value="M.KveORF1127P"/>
</dbReference>
<dbReference type="GO" id="GO:0003677">
    <property type="term" value="F:DNA binding"/>
    <property type="evidence" value="ECO:0007669"/>
    <property type="project" value="TreeGrafter"/>
</dbReference>
<dbReference type="EC" id="2.1.1.37" evidence="8"/>
<dbReference type="InterPro" id="IPR018117">
    <property type="entry name" value="C5_DNA_meth_AS"/>
</dbReference>
<evidence type="ECO:0000313" key="10">
    <source>
        <dbReference type="Proteomes" id="UP000002432"/>
    </source>
</evidence>
<accession>Q1ISM0</accession>
<evidence type="ECO:0000256" key="7">
    <source>
        <dbReference type="RuleBase" id="RU000416"/>
    </source>
</evidence>
<comment type="catalytic activity">
    <reaction evidence="5 8">
        <text>a 2'-deoxycytidine in DNA + S-adenosyl-L-methionine = a 5-methyl-2'-deoxycytidine in DNA + S-adenosyl-L-homocysteine + H(+)</text>
        <dbReference type="Rhea" id="RHEA:13681"/>
        <dbReference type="Rhea" id="RHEA-COMP:11369"/>
        <dbReference type="Rhea" id="RHEA-COMP:11370"/>
        <dbReference type="ChEBI" id="CHEBI:15378"/>
        <dbReference type="ChEBI" id="CHEBI:57856"/>
        <dbReference type="ChEBI" id="CHEBI:59789"/>
        <dbReference type="ChEBI" id="CHEBI:85452"/>
        <dbReference type="ChEBI" id="CHEBI:85454"/>
        <dbReference type="EC" id="2.1.1.37"/>
    </reaction>
</comment>
<dbReference type="GO" id="GO:0032259">
    <property type="term" value="P:methylation"/>
    <property type="evidence" value="ECO:0007669"/>
    <property type="project" value="UniProtKB-KW"/>
</dbReference>
<keyword evidence="2 6" id="KW-0808">Transferase</keyword>
<gene>
    <name evidence="9" type="ordered locus">Acid345_1127</name>
</gene>
<feature type="active site" evidence="6">
    <location>
        <position position="114"/>
    </location>
</feature>
<evidence type="ECO:0000256" key="1">
    <source>
        <dbReference type="ARBA" id="ARBA00022603"/>
    </source>
</evidence>
<dbReference type="PRINTS" id="PR00105">
    <property type="entry name" value="C5METTRFRASE"/>
</dbReference>
<dbReference type="CDD" id="cd00315">
    <property type="entry name" value="Cyt_C5_DNA_methylase"/>
    <property type="match status" value="1"/>
</dbReference>
<sequence>MLKSRFMKRRDSDSAPFLLEVGYEAENPWRIAESQPPKGKSGLVTLELCAGAGGQALGLEQAGINHVALVEINKHACETLRLNRPNWKVVEGDLQTFDPSPYKGADIVSAGLPCPPFSVAGKQLGKLDERNLFPAMVNVVDAVRPRAVMVENVRGILDAVFIDYREHVSKQLRKLGYTPGWHLMNACEFGVPQLRPRVVFVAMRKEYSEHFAWPRATNEPQTVGDVLFDLMSARGWKGVKAWRAKANEIAPTIVGGSLKHGGPDLGPTRARRAWEALGVDGKGIADDVPEREFVGMPRLTVRMVARIQGFPDEWQFAGRKTQAYRQVGNAFPPPFARAVAESVSACLSSARRTVRVTSA</sequence>
<dbReference type="InterPro" id="IPR001525">
    <property type="entry name" value="C5_MeTfrase"/>
</dbReference>
<dbReference type="Pfam" id="PF00145">
    <property type="entry name" value="DNA_methylase"/>
    <property type="match status" value="1"/>
</dbReference>
<dbReference type="GO" id="GO:0044027">
    <property type="term" value="P:negative regulation of gene expression via chromosomal CpG island methylation"/>
    <property type="evidence" value="ECO:0007669"/>
    <property type="project" value="TreeGrafter"/>
</dbReference>
<dbReference type="PANTHER" id="PTHR10629:SF52">
    <property type="entry name" value="DNA (CYTOSINE-5)-METHYLTRANSFERASE 1"/>
    <property type="match status" value="1"/>
</dbReference>
<dbReference type="STRING" id="204669.Acid345_1127"/>
<dbReference type="InterPro" id="IPR029063">
    <property type="entry name" value="SAM-dependent_MTases_sf"/>
</dbReference>
<evidence type="ECO:0000256" key="8">
    <source>
        <dbReference type="RuleBase" id="RU000417"/>
    </source>
</evidence>
<dbReference type="AlphaFoldDB" id="Q1ISM0"/>
<keyword evidence="10" id="KW-1185">Reference proteome</keyword>
<evidence type="ECO:0000256" key="5">
    <source>
        <dbReference type="ARBA" id="ARBA00047422"/>
    </source>
</evidence>
<proteinExistence type="inferred from homology"/>
<dbReference type="Gene3D" id="3.90.120.10">
    <property type="entry name" value="DNA Methylase, subunit A, domain 2"/>
    <property type="match status" value="1"/>
</dbReference>
<evidence type="ECO:0000313" key="9">
    <source>
        <dbReference type="EMBL" id="ABF40130.1"/>
    </source>
</evidence>
<dbReference type="NCBIfam" id="TIGR00675">
    <property type="entry name" value="dcm"/>
    <property type="match status" value="1"/>
</dbReference>
<dbReference type="HOGENOM" id="CLU_006958_2_0_0"/>
<organism evidence="9 10">
    <name type="scientific">Koribacter versatilis (strain Ellin345)</name>
    <dbReference type="NCBI Taxonomy" id="204669"/>
    <lineage>
        <taxon>Bacteria</taxon>
        <taxon>Pseudomonadati</taxon>
        <taxon>Acidobacteriota</taxon>
        <taxon>Terriglobia</taxon>
        <taxon>Terriglobales</taxon>
        <taxon>Candidatus Korobacteraceae</taxon>
        <taxon>Candidatus Korobacter</taxon>
    </lineage>
</organism>
<keyword evidence="3 6" id="KW-0949">S-adenosyl-L-methionine</keyword>
<evidence type="ECO:0000256" key="4">
    <source>
        <dbReference type="ARBA" id="ARBA00022747"/>
    </source>
</evidence>
<dbReference type="EMBL" id="CP000360">
    <property type="protein sequence ID" value="ABF40130.1"/>
    <property type="molecule type" value="Genomic_DNA"/>
</dbReference>
<keyword evidence="4" id="KW-0680">Restriction system</keyword>
<dbReference type="eggNOG" id="COG0270">
    <property type="taxonomic scope" value="Bacteria"/>
</dbReference>
<dbReference type="SUPFAM" id="SSF53335">
    <property type="entry name" value="S-adenosyl-L-methionine-dependent methyltransferases"/>
    <property type="match status" value="1"/>
</dbReference>